<name>A0A089LU77_9BACL</name>
<dbReference type="InterPro" id="IPR046335">
    <property type="entry name" value="LacI/GalR-like_sensor"/>
</dbReference>
<dbReference type="EMBL" id="CP009286">
    <property type="protein sequence ID" value="AIQ62778.1"/>
    <property type="molecule type" value="Genomic_DNA"/>
</dbReference>
<dbReference type="CDD" id="cd19975">
    <property type="entry name" value="PBP1_CcpA-like"/>
    <property type="match status" value="1"/>
</dbReference>
<protein>
    <submittedName>
        <fullName evidence="5">LacI family transcriptional regulator</fullName>
    </submittedName>
</protein>
<dbReference type="Gene3D" id="1.10.260.40">
    <property type="entry name" value="lambda repressor-like DNA-binding domains"/>
    <property type="match status" value="1"/>
</dbReference>
<reference evidence="5 6" key="1">
    <citation type="submission" date="2014-08" db="EMBL/GenBank/DDBJ databases">
        <title>Comparative genomics of the Paenibacillus odorifer group.</title>
        <authorList>
            <person name="den Bakker H.C."/>
            <person name="Tsai Y.-C."/>
            <person name="Martin N."/>
            <person name="Korlach J."/>
            <person name="Wiedmann M."/>
        </authorList>
    </citation>
    <scope>NUCLEOTIDE SEQUENCE [LARGE SCALE GENOMIC DNA]</scope>
    <source>
        <strain evidence="5 6">DSM 14472</strain>
    </source>
</reference>
<dbReference type="PROSITE" id="PS50932">
    <property type="entry name" value="HTH_LACI_2"/>
    <property type="match status" value="1"/>
</dbReference>
<dbReference type="PANTHER" id="PTHR30146">
    <property type="entry name" value="LACI-RELATED TRANSCRIPTIONAL REPRESSOR"/>
    <property type="match status" value="1"/>
</dbReference>
<dbReference type="Proteomes" id="UP000029507">
    <property type="component" value="Chromosome"/>
</dbReference>
<feature type="domain" description="HTH lacI-type" evidence="4">
    <location>
        <begin position="3"/>
        <end position="57"/>
    </location>
</feature>
<accession>A0A089LU77</accession>
<keyword evidence="1" id="KW-0805">Transcription regulation</keyword>
<dbReference type="OrthoDB" id="9784962at2"/>
<evidence type="ECO:0000256" key="2">
    <source>
        <dbReference type="ARBA" id="ARBA00023125"/>
    </source>
</evidence>
<evidence type="ECO:0000256" key="1">
    <source>
        <dbReference type="ARBA" id="ARBA00023015"/>
    </source>
</evidence>
<dbReference type="InterPro" id="IPR028082">
    <property type="entry name" value="Peripla_BP_I"/>
</dbReference>
<evidence type="ECO:0000256" key="3">
    <source>
        <dbReference type="ARBA" id="ARBA00023163"/>
    </source>
</evidence>
<dbReference type="PRINTS" id="PR00036">
    <property type="entry name" value="HTHLACI"/>
</dbReference>
<dbReference type="Pfam" id="PF13377">
    <property type="entry name" value="Peripla_BP_3"/>
    <property type="match status" value="1"/>
</dbReference>
<dbReference type="InterPro" id="IPR010982">
    <property type="entry name" value="Lambda_DNA-bd_dom_sf"/>
</dbReference>
<dbReference type="RefSeq" id="WP_038694179.1">
    <property type="nucleotide sequence ID" value="NZ_CP009286.1"/>
</dbReference>
<dbReference type="PROSITE" id="PS00356">
    <property type="entry name" value="HTH_LACI_1"/>
    <property type="match status" value="1"/>
</dbReference>
<gene>
    <name evidence="5" type="ORF">PSTEL_06355</name>
</gene>
<dbReference type="SUPFAM" id="SSF47413">
    <property type="entry name" value="lambda repressor-like DNA-binding domains"/>
    <property type="match status" value="1"/>
</dbReference>
<evidence type="ECO:0000259" key="4">
    <source>
        <dbReference type="PROSITE" id="PS50932"/>
    </source>
</evidence>
<dbReference type="Pfam" id="PF00356">
    <property type="entry name" value="LacI"/>
    <property type="match status" value="1"/>
</dbReference>
<keyword evidence="6" id="KW-1185">Reference proteome</keyword>
<proteinExistence type="predicted"/>
<dbReference type="GO" id="GO:0000976">
    <property type="term" value="F:transcription cis-regulatory region binding"/>
    <property type="evidence" value="ECO:0007669"/>
    <property type="project" value="TreeGrafter"/>
</dbReference>
<dbReference type="Gene3D" id="3.40.50.2300">
    <property type="match status" value="2"/>
</dbReference>
<keyword evidence="2" id="KW-0238">DNA-binding</keyword>
<keyword evidence="3" id="KW-0804">Transcription</keyword>
<dbReference type="PANTHER" id="PTHR30146:SF109">
    <property type="entry name" value="HTH-TYPE TRANSCRIPTIONAL REGULATOR GALS"/>
    <property type="match status" value="1"/>
</dbReference>
<evidence type="ECO:0000313" key="6">
    <source>
        <dbReference type="Proteomes" id="UP000029507"/>
    </source>
</evidence>
<dbReference type="InterPro" id="IPR000843">
    <property type="entry name" value="HTH_LacI"/>
</dbReference>
<dbReference type="STRING" id="169760.PSTEL_06355"/>
<dbReference type="AlphaFoldDB" id="A0A089LU77"/>
<dbReference type="SMART" id="SM00354">
    <property type="entry name" value="HTH_LACI"/>
    <property type="match status" value="1"/>
</dbReference>
<dbReference type="KEGG" id="pste:PSTEL_06355"/>
<dbReference type="SUPFAM" id="SSF53822">
    <property type="entry name" value="Periplasmic binding protein-like I"/>
    <property type="match status" value="1"/>
</dbReference>
<organism evidence="5 6">
    <name type="scientific">Paenibacillus stellifer</name>
    <dbReference type="NCBI Taxonomy" id="169760"/>
    <lineage>
        <taxon>Bacteria</taxon>
        <taxon>Bacillati</taxon>
        <taxon>Bacillota</taxon>
        <taxon>Bacilli</taxon>
        <taxon>Bacillales</taxon>
        <taxon>Paenibacillaceae</taxon>
        <taxon>Paenibacillus</taxon>
    </lineage>
</organism>
<sequence length="336" mass="37182">MNPTIKDVAKRANVSIATVSRVLNNLGGYSENTREKVMQVIRETGYRPNAVARGLINKRTRTIGVLFPRVSSFFSSGILQGIEEYAHIHDYSIMICNTGGDGNRTLKVLELLQEKQVDGVIFCSSALKTEYVEIMAGMRVPVVLVSSESSYANIPFVRIDNYTAAFEAVEYLIGKGHRNIAMIGGRQEDQLAGVPRLEGYLGALRKHHIPVDERRIIYGDFRYESGYKGFEALLESARDMTAIFAASDEMALGALSAAYKHGIRVPDDISVIGFDGLELSRMAVPPLTTVRQPLVEMGSLAFELILEMIETGEIPEQANIVHHSIVERDSVRTVED</sequence>
<dbReference type="HOGENOM" id="CLU_037628_6_2_9"/>
<dbReference type="GO" id="GO:0003700">
    <property type="term" value="F:DNA-binding transcription factor activity"/>
    <property type="evidence" value="ECO:0007669"/>
    <property type="project" value="TreeGrafter"/>
</dbReference>
<evidence type="ECO:0000313" key="5">
    <source>
        <dbReference type="EMBL" id="AIQ62778.1"/>
    </source>
</evidence>
<dbReference type="CDD" id="cd01392">
    <property type="entry name" value="HTH_LacI"/>
    <property type="match status" value="1"/>
</dbReference>